<gene>
    <name evidence="2" type="ORF">Cenrod_0484</name>
</gene>
<keyword evidence="3" id="KW-1185">Reference proteome</keyword>
<dbReference type="SMART" id="SM00530">
    <property type="entry name" value="HTH_XRE"/>
    <property type="match status" value="1"/>
</dbReference>
<dbReference type="KEGG" id="cbx:Cenrod_0484"/>
<evidence type="ECO:0000313" key="3">
    <source>
        <dbReference type="Proteomes" id="UP000017184"/>
    </source>
</evidence>
<dbReference type="EMBL" id="CP004885">
    <property type="protein sequence ID" value="AGX86598.1"/>
    <property type="molecule type" value="Genomic_DNA"/>
</dbReference>
<dbReference type="CDD" id="cd00093">
    <property type="entry name" value="HTH_XRE"/>
    <property type="match status" value="1"/>
</dbReference>
<dbReference type="eggNOG" id="COG1396">
    <property type="taxonomic scope" value="Bacteria"/>
</dbReference>
<feature type="domain" description="HTH cro/C1-type" evidence="1">
    <location>
        <begin position="24"/>
        <end position="78"/>
    </location>
</feature>
<proteinExistence type="predicted"/>
<keyword evidence="2" id="KW-0238">DNA-binding</keyword>
<evidence type="ECO:0000313" key="2">
    <source>
        <dbReference type="EMBL" id="AGX86598.1"/>
    </source>
</evidence>
<dbReference type="RefSeq" id="WP_022771419.1">
    <property type="nucleotide sequence ID" value="NC_022576.1"/>
</dbReference>
<dbReference type="PROSITE" id="PS50943">
    <property type="entry name" value="HTH_CROC1"/>
    <property type="match status" value="1"/>
</dbReference>
<dbReference type="InterPro" id="IPR010982">
    <property type="entry name" value="Lambda_DNA-bd_dom_sf"/>
</dbReference>
<name>U5N8K4_9BURK</name>
<dbReference type="PATRIC" id="fig|946483.4.peg.484"/>
<dbReference type="Pfam" id="PF13560">
    <property type="entry name" value="HTH_31"/>
    <property type="match status" value="1"/>
</dbReference>
<dbReference type="STRING" id="946483.Cenrod_0484"/>
<dbReference type="SUPFAM" id="SSF47413">
    <property type="entry name" value="lambda repressor-like DNA-binding domains"/>
    <property type="match status" value="1"/>
</dbReference>
<evidence type="ECO:0000259" key="1">
    <source>
        <dbReference type="PROSITE" id="PS50943"/>
    </source>
</evidence>
<dbReference type="GO" id="GO:0003677">
    <property type="term" value="F:DNA binding"/>
    <property type="evidence" value="ECO:0007669"/>
    <property type="project" value="UniProtKB-KW"/>
</dbReference>
<protein>
    <submittedName>
        <fullName evidence="2">Lambda repressor-like DNA-binding protein</fullName>
    </submittedName>
</protein>
<organism evidence="2 3">
    <name type="scientific">Candidatus Symbiobacter mobilis CR</name>
    <dbReference type="NCBI Taxonomy" id="946483"/>
    <lineage>
        <taxon>Bacteria</taxon>
        <taxon>Pseudomonadati</taxon>
        <taxon>Pseudomonadota</taxon>
        <taxon>Betaproteobacteria</taxon>
        <taxon>Burkholderiales</taxon>
        <taxon>Comamonadaceae</taxon>
    </lineage>
</organism>
<dbReference type="Proteomes" id="UP000017184">
    <property type="component" value="Chromosome"/>
</dbReference>
<sequence length="112" mass="12222">MAKPASRPYSQRSLLAMQLLGALIREGRLENAMTTTDLAMRAGVSRALLQRIERGDPTCSIGAVFEVASICGVALFEQDERCLASTLAHHREKLALLPKAVRAKAKVVQDDF</sequence>
<dbReference type="OrthoDB" id="9805356at2"/>
<dbReference type="InterPro" id="IPR001387">
    <property type="entry name" value="Cro/C1-type_HTH"/>
</dbReference>
<accession>U5N8K4</accession>
<dbReference type="AlphaFoldDB" id="U5N8K4"/>
<reference evidence="2 3" key="1">
    <citation type="journal article" date="2013" name="Genome Biol.">
        <title>Genomic analysis reveals key aspects of prokaryotic symbiosis in the phototrophic consortium "Chlorochromatium aggregatum".</title>
        <authorList>
            <person name="Liu Z."/>
            <person name="Muller J."/>
            <person name="Li T."/>
            <person name="Alvey R.M."/>
            <person name="Vogl K."/>
            <person name="Frigaard N.U."/>
            <person name="Rockwell N.C."/>
            <person name="Boyd E.S."/>
            <person name="Tomsho L.P."/>
            <person name="Schuster S.C."/>
            <person name="Henke P."/>
            <person name="Rohde M."/>
            <person name="Overmann J."/>
            <person name="Bryant D.A."/>
        </authorList>
    </citation>
    <scope>NUCLEOTIDE SEQUENCE [LARGE SCALE GENOMIC DNA]</scope>
    <source>
        <strain evidence="2">CR</strain>
    </source>
</reference>
<dbReference type="Gene3D" id="1.10.260.40">
    <property type="entry name" value="lambda repressor-like DNA-binding domains"/>
    <property type="match status" value="1"/>
</dbReference>
<dbReference type="HOGENOM" id="CLU_153788_2_0_4"/>